<dbReference type="RefSeq" id="WP_309867236.1">
    <property type="nucleotide sequence ID" value="NZ_JAVDQG010000006.1"/>
</dbReference>
<keyword evidence="1" id="KW-0472">Membrane</keyword>
<name>A0ABU1IPV3_9BACL</name>
<keyword evidence="1" id="KW-1133">Transmembrane helix</keyword>
<accession>A0ABU1IPV3</accession>
<comment type="caution">
    <text evidence="2">The sequence shown here is derived from an EMBL/GenBank/DDBJ whole genome shotgun (WGS) entry which is preliminary data.</text>
</comment>
<protein>
    <submittedName>
        <fullName evidence="2">Uncharacterized protein</fullName>
    </submittedName>
</protein>
<proteinExistence type="predicted"/>
<feature type="transmembrane region" description="Helical" evidence="1">
    <location>
        <begin position="24"/>
        <end position="44"/>
    </location>
</feature>
<reference evidence="2 3" key="1">
    <citation type="submission" date="2023-07" db="EMBL/GenBank/DDBJ databases">
        <title>Genomic Encyclopedia of Type Strains, Phase IV (KMG-IV): sequencing the most valuable type-strain genomes for metagenomic binning, comparative biology and taxonomic classification.</title>
        <authorList>
            <person name="Goeker M."/>
        </authorList>
    </citation>
    <scope>NUCLEOTIDE SEQUENCE [LARGE SCALE GENOMIC DNA]</scope>
    <source>
        <strain evidence="2 3">DSM 45903</strain>
    </source>
</reference>
<keyword evidence="3" id="KW-1185">Reference proteome</keyword>
<dbReference type="Proteomes" id="UP001185012">
    <property type="component" value="Unassembled WGS sequence"/>
</dbReference>
<keyword evidence="1" id="KW-0812">Transmembrane</keyword>
<sequence length="57" mass="6008">MSTMDCGRNIVKQDGGGDPIMDPFLLGGMVMFAGVAASGLQGFWHAWFPVVSFTGAQ</sequence>
<dbReference type="EMBL" id="JAVDQG010000006">
    <property type="protein sequence ID" value="MDR6226820.1"/>
    <property type="molecule type" value="Genomic_DNA"/>
</dbReference>
<evidence type="ECO:0000313" key="3">
    <source>
        <dbReference type="Proteomes" id="UP001185012"/>
    </source>
</evidence>
<evidence type="ECO:0000313" key="2">
    <source>
        <dbReference type="EMBL" id="MDR6226820.1"/>
    </source>
</evidence>
<evidence type="ECO:0000256" key="1">
    <source>
        <dbReference type="SAM" id="Phobius"/>
    </source>
</evidence>
<organism evidence="2 3">
    <name type="scientific">Desmospora profundinema</name>
    <dbReference type="NCBI Taxonomy" id="1571184"/>
    <lineage>
        <taxon>Bacteria</taxon>
        <taxon>Bacillati</taxon>
        <taxon>Bacillota</taxon>
        <taxon>Bacilli</taxon>
        <taxon>Bacillales</taxon>
        <taxon>Thermoactinomycetaceae</taxon>
        <taxon>Desmospora</taxon>
    </lineage>
</organism>
<gene>
    <name evidence="2" type="ORF">JOE21_002830</name>
</gene>